<evidence type="ECO:0000256" key="5">
    <source>
        <dbReference type="ARBA" id="ARBA00022692"/>
    </source>
</evidence>
<accession>A0AAV9G037</accession>
<dbReference type="InterPro" id="IPR044851">
    <property type="entry name" value="Wax_synthase"/>
</dbReference>
<gene>
    <name evidence="11" type="ORF">QBC34DRAFT_479701</name>
</gene>
<reference evidence="11" key="2">
    <citation type="submission" date="2023-05" db="EMBL/GenBank/DDBJ databases">
        <authorList>
            <consortium name="Lawrence Berkeley National Laboratory"/>
            <person name="Steindorff A."/>
            <person name="Hensen N."/>
            <person name="Bonometti L."/>
            <person name="Westerberg I."/>
            <person name="Brannstrom I.O."/>
            <person name="Guillou S."/>
            <person name="Cros-Aarteil S."/>
            <person name="Calhoun S."/>
            <person name="Haridas S."/>
            <person name="Kuo A."/>
            <person name="Mondo S."/>
            <person name="Pangilinan J."/>
            <person name="Riley R."/>
            <person name="Labutti K."/>
            <person name="Andreopoulos B."/>
            <person name="Lipzen A."/>
            <person name="Chen C."/>
            <person name="Yanf M."/>
            <person name="Daum C."/>
            <person name="Ng V."/>
            <person name="Clum A."/>
            <person name="Ohm R."/>
            <person name="Martin F."/>
            <person name="Silar P."/>
            <person name="Natvig D."/>
            <person name="Lalanne C."/>
            <person name="Gautier V."/>
            <person name="Ament-Velasquez S.L."/>
            <person name="Kruys A."/>
            <person name="Hutchinson M.I."/>
            <person name="Powell A.J."/>
            <person name="Barry K."/>
            <person name="Miller A.N."/>
            <person name="Grigoriev I.V."/>
            <person name="Debuchy R."/>
            <person name="Gladieux P."/>
            <person name="Thoren M.H."/>
            <person name="Johannesson H."/>
        </authorList>
    </citation>
    <scope>NUCLEOTIDE SEQUENCE</scope>
    <source>
        <strain evidence="11">PSN243</strain>
    </source>
</reference>
<dbReference type="GO" id="GO:0016020">
    <property type="term" value="C:membrane"/>
    <property type="evidence" value="ECO:0007669"/>
    <property type="project" value="UniProtKB-SubCell"/>
</dbReference>
<feature type="transmembrane region" description="Helical" evidence="9">
    <location>
        <begin position="402"/>
        <end position="421"/>
    </location>
</feature>
<evidence type="ECO:0000313" key="11">
    <source>
        <dbReference type="EMBL" id="KAK4442729.1"/>
    </source>
</evidence>
<dbReference type="PANTHER" id="PTHR31595:SF57">
    <property type="entry name" value="OS04G0481900 PROTEIN"/>
    <property type="match status" value="1"/>
</dbReference>
<evidence type="ECO:0000256" key="1">
    <source>
        <dbReference type="ARBA" id="ARBA00004141"/>
    </source>
</evidence>
<dbReference type="AlphaFoldDB" id="A0AAV9G037"/>
<dbReference type="Pfam" id="PF13813">
    <property type="entry name" value="MBOAT_2"/>
    <property type="match status" value="1"/>
</dbReference>
<dbReference type="GO" id="GO:0008374">
    <property type="term" value="F:O-acyltransferase activity"/>
    <property type="evidence" value="ECO:0007669"/>
    <property type="project" value="InterPro"/>
</dbReference>
<evidence type="ECO:0000259" key="10">
    <source>
        <dbReference type="Pfam" id="PF13813"/>
    </source>
</evidence>
<evidence type="ECO:0000313" key="12">
    <source>
        <dbReference type="Proteomes" id="UP001321760"/>
    </source>
</evidence>
<comment type="similarity">
    <text evidence="3">Belongs to the wax synthase family.</text>
</comment>
<proteinExistence type="inferred from homology"/>
<feature type="domain" description="Wax synthase" evidence="10">
    <location>
        <begin position="264"/>
        <end position="344"/>
    </location>
</feature>
<feature type="region of interest" description="Disordered" evidence="8">
    <location>
        <begin position="134"/>
        <end position="164"/>
    </location>
</feature>
<protein>
    <submittedName>
        <fullName evidence="11">Membrane bound O-acyl transferase family-domain-containing protein</fullName>
    </submittedName>
</protein>
<dbReference type="PANTHER" id="PTHR31595">
    <property type="entry name" value="LONG-CHAIN-ALCOHOL O-FATTY-ACYLTRANSFERASE 3-RELATED"/>
    <property type="match status" value="1"/>
</dbReference>
<evidence type="ECO:0000256" key="9">
    <source>
        <dbReference type="SAM" id="Phobius"/>
    </source>
</evidence>
<comment type="caution">
    <text evidence="11">The sequence shown here is derived from an EMBL/GenBank/DDBJ whole genome shotgun (WGS) entry which is preliminary data.</text>
</comment>
<evidence type="ECO:0000256" key="3">
    <source>
        <dbReference type="ARBA" id="ARBA00007282"/>
    </source>
</evidence>
<evidence type="ECO:0000256" key="6">
    <source>
        <dbReference type="ARBA" id="ARBA00022989"/>
    </source>
</evidence>
<comment type="pathway">
    <text evidence="2">Secondary metabolite biosynthesis.</text>
</comment>
<dbReference type="GO" id="GO:0006629">
    <property type="term" value="P:lipid metabolic process"/>
    <property type="evidence" value="ECO:0007669"/>
    <property type="project" value="InterPro"/>
</dbReference>
<evidence type="ECO:0000256" key="4">
    <source>
        <dbReference type="ARBA" id="ARBA00022679"/>
    </source>
</evidence>
<feature type="compositionally biased region" description="Polar residues" evidence="8">
    <location>
        <begin position="134"/>
        <end position="143"/>
    </location>
</feature>
<comment type="subcellular location">
    <subcellularLocation>
        <location evidence="1">Membrane</location>
        <topology evidence="1">Multi-pass membrane protein</topology>
    </subcellularLocation>
</comment>
<keyword evidence="6 9" id="KW-1133">Transmembrane helix</keyword>
<feature type="transmembrane region" description="Helical" evidence="9">
    <location>
        <begin position="233"/>
        <end position="255"/>
    </location>
</feature>
<organism evidence="11 12">
    <name type="scientific">Podospora aff. communis PSN243</name>
    <dbReference type="NCBI Taxonomy" id="3040156"/>
    <lineage>
        <taxon>Eukaryota</taxon>
        <taxon>Fungi</taxon>
        <taxon>Dikarya</taxon>
        <taxon>Ascomycota</taxon>
        <taxon>Pezizomycotina</taxon>
        <taxon>Sordariomycetes</taxon>
        <taxon>Sordariomycetidae</taxon>
        <taxon>Sordariales</taxon>
        <taxon>Podosporaceae</taxon>
        <taxon>Podospora</taxon>
    </lineage>
</organism>
<dbReference type="Proteomes" id="UP001321760">
    <property type="component" value="Unassembled WGS sequence"/>
</dbReference>
<dbReference type="EMBL" id="MU866008">
    <property type="protein sequence ID" value="KAK4442729.1"/>
    <property type="molecule type" value="Genomic_DNA"/>
</dbReference>
<evidence type="ECO:0000256" key="8">
    <source>
        <dbReference type="SAM" id="MobiDB-lite"/>
    </source>
</evidence>
<feature type="transmembrane region" description="Helical" evidence="9">
    <location>
        <begin position="320"/>
        <end position="339"/>
    </location>
</feature>
<feature type="transmembrane region" description="Helical" evidence="9">
    <location>
        <begin position="378"/>
        <end position="396"/>
    </location>
</feature>
<name>A0AAV9G037_9PEZI</name>
<keyword evidence="7 9" id="KW-0472">Membrane</keyword>
<sequence>MSHTPSPSWTPSTALRPCVSISGVIAYSLYTLSSPHRYRLKHVAVIFLLSADYFQHLHDLYPDDHANQAFAHGVLIHLLHMVHIVVLRRDDGYIGTTSIQPRHSSDDYHRAYKMVFNFRGIGTSWEAISTQHSPFPAQQQTGNGPIKLDTDQPVSPGQQDKNAHQALPRRWDDLLRRLFSVICRYLTLSIYYEITEPQTHIWSQALLLSRAYPFSNLLSTTEMPARAYFTLNFIFHEWLLLSTFHECLSIIYIYILRLDHPHEWPPLFGVIFAAYTVRGFWADYWHRLVYAPFRAVAEVISTQVWGKREKKKERSVARRLVNNMLVFFLSGLLHSVVDWKRGLCNPWASGVFYALQPVGFVMESLVQCYAWGPVRKRFMLLAGGTSNAVPTVLAVLETILGYGWVWMWFYCLVPYCVVSELQCNKVRMESR</sequence>
<keyword evidence="4 11" id="KW-0808">Transferase</keyword>
<feature type="transmembrane region" description="Helical" evidence="9">
    <location>
        <begin position="267"/>
        <end position="285"/>
    </location>
</feature>
<reference evidence="11" key="1">
    <citation type="journal article" date="2023" name="Mol. Phylogenet. Evol.">
        <title>Genome-scale phylogeny and comparative genomics of the fungal order Sordariales.</title>
        <authorList>
            <person name="Hensen N."/>
            <person name="Bonometti L."/>
            <person name="Westerberg I."/>
            <person name="Brannstrom I.O."/>
            <person name="Guillou S."/>
            <person name="Cros-Aarteil S."/>
            <person name="Calhoun S."/>
            <person name="Haridas S."/>
            <person name="Kuo A."/>
            <person name="Mondo S."/>
            <person name="Pangilinan J."/>
            <person name="Riley R."/>
            <person name="LaButti K."/>
            <person name="Andreopoulos B."/>
            <person name="Lipzen A."/>
            <person name="Chen C."/>
            <person name="Yan M."/>
            <person name="Daum C."/>
            <person name="Ng V."/>
            <person name="Clum A."/>
            <person name="Steindorff A."/>
            <person name="Ohm R.A."/>
            <person name="Martin F."/>
            <person name="Silar P."/>
            <person name="Natvig D.O."/>
            <person name="Lalanne C."/>
            <person name="Gautier V."/>
            <person name="Ament-Velasquez S.L."/>
            <person name="Kruys A."/>
            <person name="Hutchinson M.I."/>
            <person name="Powell A.J."/>
            <person name="Barry K."/>
            <person name="Miller A.N."/>
            <person name="Grigoriev I.V."/>
            <person name="Debuchy R."/>
            <person name="Gladieux P."/>
            <person name="Hiltunen Thoren M."/>
            <person name="Johannesson H."/>
        </authorList>
    </citation>
    <scope>NUCLEOTIDE SEQUENCE</scope>
    <source>
        <strain evidence="11">PSN243</strain>
    </source>
</reference>
<evidence type="ECO:0000256" key="7">
    <source>
        <dbReference type="ARBA" id="ARBA00023136"/>
    </source>
</evidence>
<keyword evidence="12" id="KW-1185">Reference proteome</keyword>
<evidence type="ECO:0000256" key="2">
    <source>
        <dbReference type="ARBA" id="ARBA00005179"/>
    </source>
</evidence>
<keyword evidence="5 9" id="KW-0812">Transmembrane</keyword>
<dbReference type="InterPro" id="IPR032805">
    <property type="entry name" value="Wax_synthase_dom"/>
</dbReference>
<feature type="transmembrane region" description="Helical" evidence="9">
    <location>
        <begin position="351"/>
        <end position="371"/>
    </location>
</feature>